<sequence length="66" mass="6342">MSAISSIAALSTTAPVQARPPVLPAASANPPDISKPTVGASSAANVPSAIAALSLRGASDGDSDDR</sequence>
<dbReference type="EMBL" id="CP117270">
    <property type="protein sequence ID" value="WFS26727.1"/>
    <property type="molecule type" value="Genomic_DNA"/>
</dbReference>
<accession>A0ABY8ISM1</accession>
<evidence type="ECO:0000256" key="1">
    <source>
        <dbReference type="SAM" id="MobiDB-lite"/>
    </source>
</evidence>
<reference evidence="2" key="2">
    <citation type="journal article" date="2023" name="MicrobiologyOpen">
        <title>Genomics of the tumorigenes clade of the family Rhizobiaceae and description of Rhizobium rhododendri sp. nov.</title>
        <authorList>
            <person name="Kuzmanovic N."/>
            <person name="diCenzo G.C."/>
            <person name="Bunk B."/>
            <person name="Sproeer C."/>
            <person name="Fruehling A."/>
            <person name="Neumann-Schaal M."/>
            <person name="Overmann J."/>
            <person name="Smalla K."/>
        </authorList>
    </citation>
    <scope>NUCLEOTIDE SEQUENCE</scope>
    <source>
        <strain evidence="2">Rho-6.2</strain>
        <plasmid evidence="2">unnamed2</plasmid>
    </source>
</reference>
<geneLocation type="plasmid" evidence="2 3">
    <name>unnamed2</name>
</geneLocation>
<keyword evidence="3" id="KW-1185">Reference proteome</keyword>
<name>A0ABY8ISM1_9HYPH</name>
<dbReference type="RefSeq" id="WP_142825074.1">
    <property type="nucleotide sequence ID" value="NZ_CP117270.1"/>
</dbReference>
<reference evidence="2" key="1">
    <citation type="journal article" date="2019" name="Phytopathology">
        <title>A Novel Group of Rhizobium tumorigenes-Like Agrobacteria Associated with Crown Gall Disease of Rhododendron and Blueberry.</title>
        <authorList>
            <person name="Kuzmanovic N."/>
            <person name="Behrens P."/>
            <person name="Idczak E."/>
            <person name="Wagner S."/>
            <person name="Gotz M."/>
            <person name="Sproer C."/>
            <person name="Bunk B."/>
            <person name="Overmann J."/>
            <person name="Smalla K."/>
        </authorList>
    </citation>
    <scope>NUCLEOTIDE SEQUENCE</scope>
    <source>
        <strain evidence="2">Rho-6.2</strain>
    </source>
</reference>
<gene>
    <name evidence="2" type="ORF">PR018_27505</name>
</gene>
<evidence type="ECO:0000313" key="2">
    <source>
        <dbReference type="EMBL" id="WFS26727.1"/>
    </source>
</evidence>
<organism evidence="2 3">
    <name type="scientific">Rhizobium rhododendri</name>
    <dbReference type="NCBI Taxonomy" id="2506430"/>
    <lineage>
        <taxon>Bacteria</taxon>
        <taxon>Pseudomonadati</taxon>
        <taxon>Pseudomonadota</taxon>
        <taxon>Alphaproteobacteria</taxon>
        <taxon>Hyphomicrobiales</taxon>
        <taxon>Rhizobiaceae</taxon>
        <taxon>Rhizobium/Agrobacterium group</taxon>
        <taxon>Rhizobium</taxon>
    </lineage>
</organism>
<dbReference type="Proteomes" id="UP000318939">
    <property type="component" value="Plasmid unnamed2"/>
</dbReference>
<evidence type="ECO:0000313" key="3">
    <source>
        <dbReference type="Proteomes" id="UP000318939"/>
    </source>
</evidence>
<keyword evidence="2" id="KW-0614">Plasmid</keyword>
<feature type="region of interest" description="Disordered" evidence="1">
    <location>
        <begin position="15"/>
        <end position="41"/>
    </location>
</feature>
<proteinExistence type="predicted"/>
<protein>
    <submittedName>
        <fullName evidence="2">Uncharacterized protein</fullName>
    </submittedName>
</protein>